<dbReference type="KEGG" id="ccan:109690596"/>
<dbReference type="AlphaFoldDB" id="A0A8B7V3F4"/>
<name>A0A8B7V3F4_CASCN</name>
<accession>A0A8B7V3F4</accession>
<proteinExistence type="predicted"/>
<gene>
    <name evidence="1" type="primary">LOC109690596</name>
</gene>
<organism evidence="1">
    <name type="scientific">Castor canadensis</name>
    <name type="common">American beaver</name>
    <dbReference type="NCBI Taxonomy" id="51338"/>
    <lineage>
        <taxon>Eukaryota</taxon>
        <taxon>Metazoa</taxon>
        <taxon>Chordata</taxon>
        <taxon>Craniata</taxon>
        <taxon>Vertebrata</taxon>
        <taxon>Euteleostomi</taxon>
        <taxon>Mammalia</taxon>
        <taxon>Eutheria</taxon>
        <taxon>Euarchontoglires</taxon>
        <taxon>Glires</taxon>
        <taxon>Rodentia</taxon>
        <taxon>Castorimorpha</taxon>
        <taxon>Castoridae</taxon>
        <taxon>Castor</taxon>
    </lineage>
</organism>
<reference evidence="1" key="1">
    <citation type="submission" date="2025-08" db="UniProtKB">
        <authorList>
            <consortium name="RefSeq"/>
        </authorList>
    </citation>
    <scope>IDENTIFICATION</scope>
    <source>
        <tissue evidence="1">Leukocyte</tissue>
    </source>
</reference>
<dbReference type="RefSeq" id="XP_020025634.1">
    <property type="nucleotide sequence ID" value="XM_020170045.1"/>
</dbReference>
<sequence>MEQSAVRSDLARTVNDDQSPSTLNYLIHLQERPVKQTISRQALSLLFDTYHNEVDAFQLADVDFLLKADRVVQSVKAICNALAAVETPEITSALNQLPPCPSRMQPKIQKVKGSSIRWGSRAFTGNAAGYWVIRCALTKVFSPLPSFMLR</sequence>
<evidence type="ECO:0000313" key="1">
    <source>
        <dbReference type="RefSeq" id="XP_020025634.1"/>
    </source>
</evidence>
<protein>
    <submittedName>
        <fullName evidence="1">Phosphatidylinositol 4-phosphate 3-kinase C2 domain-containing subunit beta-like</fullName>
    </submittedName>
</protein>
<dbReference type="OrthoDB" id="67688at2759"/>